<accession>A0ABT2ERR1</accession>
<name>A0ABT2ERR1_9BACT</name>
<comment type="caution">
    <text evidence="1">The sequence shown here is derived from an EMBL/GenBank/DDBJ whole genome shotgun (WGS) entry which is preliminary data.</text>
</comment>
<keyword evidence="2" id="KW-1185">Reference proteome</keyword>
<evidence type="ECO:0000313" key="1">
    <source>
        <dbReference type="EMBL" id="MCS3920550.1"/>
    </source>
</evidence>
<gene>
    <name evidence="1" type="ORF">M2350_002979</name>
</gene>
<dbReference type="Proteomes" id="UP001204798">
    <property type="component" value="Unassembled WGS sequence"/>
</dbReference>
<dbReference type="EMBL" id="JANUCP010000005">
    <property type="protein sequence ID" value="MCS3920550.1"/>
    <property type="molecule type" value="Genomic_DNA"/>
</dbReference>
<sequence length="84" mass="9872">MRTFRQQLINDRVITQREAPVFFPDHPVNIQISYAIMLDGGGSSQIAWEWRRRNGRRVVRFHQEIRDGQPRQVPTFVEVNANAP</sequence>
<reference evidence="1 2" key="1">
    <citation type="submission" date="2022-08" db="EMBL/GenBank/DDBJ databases">
        <title>Bacterial and archaeal communities from various locations to study Microbial Dark Matter (Phase II).</title>
        <authorList>
            <person name="Stepanauskas R."/>
        </authorList>
    </citation>
    <scope>NUCLEOTIDE SEQUENCE [LARGE SCALE GENOMIC DNA]</scope>
    <source>
        <strain evidence="1 2">PD1</strain>
    </source>
</reference>
<proteinExistence type="predicted"/>
<organism evidence="1 2">
    <name type="scientific">Candidatus Fervidibacter sacchari</name>
    <dbReference type="NCBI Taxonomy" id="1448929"/>
    <lineage>
        <taxon>Bacteria</taxon>
        <taxon>Candidatus Fervidibacterota</taxon>
        <taxon>Candidatus Fervidibacter</taxon>
    </lineage>
</organism>
<protein>
    <submittedName>
        <fullName evidence="1">Uncharacterized protein</fullName>
    </submittedName>
</protein>
<evidence type="ECO:0000313" key="2">
    <source>
        <dbReference type="Proteomes" id="UP001204798"/>
    </source>
</evidence>